<dbReference type="GO" id="GO:0005737">
    <property type="term" value="C:cytoplasm"/>
    <property type="evidence" value="ECO:0007669"/>
    <property type="project" value="TreeGrafter"/>
</dbReference>
<evidence type="ECO:0000256" key="1">
    <source>
        <dbReference type="ARBA" id="ARBA00009005"/>
    </source>
</evidence>
<dbReference type="InterPro" id="IPR050452">
    <property type="entry name" value="Metacaspase"/>
</dbReference>
<dbReference type="AlphaFoldDB" id="A0A4Z0A7V4"/>
<sequence>MPQFKPSRLNVSNPFLNWQPFPWEGRRKALLIGISYQLHVSTKYPELIGPPKDVRKIRKLLMDQYSFRDDQIVMMTDDDPTMLTTDLWPTRENIVKQIQVLVKGAKANDFFIFHYSGHCGQQEATDDLNEVDGKDEVLIGCDFLGLVDDDIHKELVSPLPRRSRLTVRSSSRSLSRRD</sequence>
<comment type="similarity">
    <text evidence="1">Belongs to the peptidase C14B family.</text>
</comment>
<evidence type="ECO:0000313" key="4">
    <source>
        <dbReference type="Proteomes" id="UP000298061"/>
    </source>
</evidence>
<protein>
    <recommendedName>
        <fullName evidence="2">Peptidase C14 caspase domain-containing protein</fullName>
    </recommendedName>
</protein>
<evidence type="ECO:0000259" key="2">
    <source>
        <dbReference type="Pfam" id="PF00656"/>
    </source>
</evidence>
<name>A0A4Z0A7V4_9AGAM</name>
<dbReference type="EMBL" id="SFCI01000049">
    <property type="protein sequence ID" value="TFY83142.1"/>
    <property type="molecule type" value="Genomic_DNA"/>
</dbReference>
<keyword evidence="4" id="KW-1185">Reference proteome</keyword>
<evidence type="ECO:0000313" key="3">
    <source>
        <dbReference type="EMBL" id="TFY83142.1"/>
    </source>
</evidence>
<reference evidence="3 4" key="1">
    <citation type="submission" date="2019-02" db="EMBL/GenBank/DDBJ databases">
        <title>Genome sequencing of the rare red list fungi Hericium alpestre (H. flagellum).</title>
        <authorList>
            <person name="Buettner E."/>
            <person name="Kellner H."/>
        </authorList>
    </citation>
    <scope>NUCLEOTIDE SEQUENCE [LARGE SCALE GENOMIC DNA]</scope>
    <source>
        <strain evidence="3 4">DSM 108284</strain>
    </source>
</reference>
<dbReference type="GO" id="GO:0006508">
    <property type="term" value="P:proteolysis"/>
    <property type="evidence" value="ECO:0007669"/>
    <property type="project" value="InterPro"/>
</dbReference>
<dbReference type="InterPro" id="IPR011600">
    <property type="entry name" value="Pept_C14_caspase"/>
</dbReference>
<dbReference type="PANTHER" id="PTHR48104">
    <property type="entry name" value="METACASPASE-4"/>
    <property type="match status" value="1"/>
</dbReference>
<feature type="domain" description="Peptidase C14 caspase" evidence="2">
    <location>
        <begin position="26"/>
        <end position="159"/>
    </location>
</feature>
<organism evidence="3 4">
    <name type="scientific">Hericium alpestre</name>
    <dbReference type="NCBI Taxonomy" id="135208"/>
    <lineage>
        <taxon>Eukaryota</taxon>
        <taxon>Fungi</taxon>
        <taxon>Dikarya</taxon>
        <taxon>Basidiomycota</taxon>
        <taxon>Agaricomycotina</taxon>
        <taxon>Agaricomycetes</taxon>
        <taxon>Russulales</taxon>
        <taxon>Hericiaceae</taxon>
        <taxon>Hericium</taxon>
    </lineage>
</organism>
<dbReference type="PANTHER" id="PTHR48104:SF30">
    <property type="entry name" value="METACASPASE-1"/>
    <property type="match status" value="1"/>
</dbReference>
<dbReference type="Proteomes" id="UP000298061">
    <property type="component" value="Unassembled WGS sequence"/>
</dbReference>
<comment type="caution">
    <text evidence="3">The sequence shown here is derived from an EMBL/GenBank/DDBJ whole genome shotgun (WGS) entry which is preliminary data.</text>
</comment>
<dbReference type="GO" id="GO:0004197">
    <property type="term" value="F:cysteine-type endopeptidase activity"/>
    <property type="evidence" value="ECO:0007669"/>
    <property type="project" value="InterPro"/>
</dbReference>
<proteinExistence type="inferred from homology"/>
<dbReference type="OrthoDB" id="3223806at2759"/>
<gene>
    <name evidence="3" type="ORF">EWM64_g869</name>
</gene>
<dbReference type="Pfam" id="PF00656">
    <property type="entry name" value="Peptidase_C14"/>
    <property type="match status" value="1"/>
</dbReference>
<accession>A0A4Z0A7V4</accession>
<dbReference type="Gene3D" id="3.40.50.12660">
    <property type="match status" value="1"/>
</dbReference>